<keyword evidence="2" id="KW-1133">Transmembrane helix</keyword>
<feature type="transmembrane region" description="Helical" evidence="2">
    <location>
        <begin position="153"/>
        <end position="172"/>
    </location>
</feature>
<gene>
    <name evidence="3" type="ORF">BCR43DRAFT_494257</name>
</gene>
<keyword evidence="2" id="KW-0472">Membrane</keyword>
<feature type="region of interest" description="Disordered" evidence="1">
    <location>
        <begin position="368"/>
        <end position="404"/>
    </location>
</feature>
<feature type="transmembrane region" description="Helical" evidence="2">
    <location>
        <begin position="212"/>
        <end position="235"/>
    </location>
</feature>
<dbReference type="AlphaFoldDB" id="A0A1X2H7S7"/>
<sequence length="497" mass="54811">MHAQQLSNTSQASKLNSPMPEYSSFRSPSSSFSSSPEEIAEIRRRDAIMQASLAWLGSPEFYQEVADRRRDQRVEAFIANVDYYYDLFYRLILVFSSACSFAATSYLFIVGWTGTAVHVLLEMSALISLSVAEFLFLFAQFAAAMQRAVVAKMFRISIVVVAIIGFVGTCLGDMMNNFLFDCCHCIVLTFVCFIFIILAIRSLSVTALTISNILELIIAPHFLFASACFDQLVIACTYSSHRAIDGVHKAASLPAYIWAVIAINTFDTAMGVSLRDQHNLPKEEMQLCIWFGAFCFLYVTSRYSAVLAASTEMYTDQMSGSFPPSFDKDADAGARTENGKVSLQVKHEPLSTSSSPAVVVSPIAVICPDTSKPTPAEPPPVEYSESESESESASDEDDEGLPFGAVMLWGRPPDLNFAETIREELRRSRVECTVTTARDAHAEPDNPIVNYDARFDGGNDAGIDEYEDIEMEDARSNADSDIEMADDSHADGYALFI</sequence>
<feature type="transmembrane region" description="Helical" evidence="2">
    <location>
        <begin position="178"/>
        <end position="200"/>
    </location>
</feature>
<evidence type="ECO:0000256" key="2">
    <source>
        <dbReference type="SAM" id="Phobius"/>
    </source>
</evidence>
<keyword evidence="4" id="KW-1185">Reference proteome</keyword>
<reference evidence="3 4" key="1">
    <citation type="submission" date="2016-07" db="EMBL/GenBank/DDBJ databases">
        <title>Pervasive Adenine N6-methylation of Active Genes in Fungi.</title>
        <authorList>
            <consortium name="DOE Joint Genome Institute"/>
            <person name="Mondo S.J."/>
            <person name="Dannebaum R.O."/>
            <person name="Kuo R.C."/>
            <person name="Labutti K."/>
            <person name="Haridas S."/>
            <person name="Kuo A."/>
            <person name="Salamov A."/>
            <person name="Ahrendt S.R."/>
            <person name="Lipzen A."/>
            <person name="Sullivan W."/>
            <person name="Andreopoulos W.B."/>
            <person name="Clum A."/>
            <person name="Lindquist E."/>
            <person name="Daum C."/>
            <person name="Ramamoorthy G.K."/>
            <person name="Gryganskyi A."/>
            <person name="Culley D."/>
            <person name="Magnuson J.K."/>
            <person name="James T.Y."/>
            <person name="O'Malley M.A."/>
            <person name="Stajich J.E."/>
            <person name="Spatafora J.W."/>
            <person name="Visel A."/>
            <person name="Grigoriev I.V."/>
        </authorList>
    </citation>
    <scope>NUCLEOTIDE SEQUENCE [LARGE SCALE GENOMIC DNA]</scope>
    <source>
        <strain evidence="3 4">NRRL 2496</strain>
    </source>
</reference>
<feature type="transmembrane region" description="Helical" evidence="2">
    <location>
        <begin position="87"/>
        <end position="109"/>
    </location>
</feature>
<protein>
    <recommendedName>
        <fullName evidence="5">Transmembrane protein</fullName>
    </recommendedName>
</protein>
<feature type="compositionally biased region" description="Acidic residues" evidence="1">
    <location>
        <begin position="384"/>
        <end position="400"/>
    </location>
</feature>
<feature type="transmembrane region" description="Helical" evidence="2">
    <location>
        <begin position="115"/>
        <end position="141"/>
    </location>
</feature>
<name>A0A1X2H7S7_SYNRA</name>
<dbReference type="EMBL" id="MCGN01000007">
    <property type="protein sequence ID" value="ORY94582.1"/>
    <property type="molecule type" value="Genomic_DNA"/>
</dbReference>
<feature type="compositionally biased region" description="Low complexity" evidence="1">
    <location>
        <begin position="23"/>
        <end position="35"/>
    </location>
</feature>
<proteinExistence type="predicted"/>
<feature type="transmembrane region" description="Helical" evidence="2">
    <location>
        <begin position="287"/>
        <end position="309"/>
    </location>
</feature>
<accession>A0A1X2H7S7</accession>
<evidence type="ECO:0000256" key="1">
    <source>
        <dbReference type="SAM" id="MobiDB-lite"/>
    </source>
</evidence>
<evidence type="ECO:0008006" key="5">
    <source>
        <dbReference type="Google" id="ProtNLM"/>
    </source>
</evidence>
<evidence type="ECO:0000313" key="4">
    <source>
        <dbReference type="Proteomes" id="UP000242180"/>
    </source>
</evidence>
<dbReference type="Proteomes" id="UP000242180">
    <property type="component" value="Unassembled WGS sequence"/>
</dbReference>
<organism evidence="3 4">
    <name type="scientific">Syncephalastrum racemosum</name>
    <name type="common">Filamentous fungus</name>
    <dbReference type="NCBI Taxonomy" id="13706"/>
    <lineage>
        <taxon>Eukaryota</taxon>
        <taxon>Fungi</taxon>
        <taxon>Fungi incertae sedis</taxon>
        <taxon>Mucoromycota</taxon>
        <taxon>Mucoromycotina</taxon>
        <taxon>Mucoromycetes</taxon>
        <taxon>Mucorales</taxon>
        <taxon>Syncephalastraceae</taxon>
        <taxon>Syncephalastrum</taxon>
    </lineage>
</organism>
<evidence type="ECO:0000313" key="3">
    <source>
        <dbReference type="EMBL" id="ORY94582.1"/>
    </source>
</evidence>
<dbReference type="InParanoid" id="A0A1X2H7S7"/>
<feature type="region of interest" description="Disordered" evidence="1">
    <location>
        <begin position="1"/>
        <end position="35"/>
    </location>
</feature>
<keyword evidence="2" id="KW-0812">Transmembrane</keyword>
<feature type="compositionally biased region" description="Polar residues" evidence="1">
    <location>
        <begin position="1"/>
        <end position="16"/>
    </location>
</feature>
<feature type="transmembrane region" description="Helical" evidence="2">
    <location>
        <begin position="255"/>
        <end position="275"/>
    </location>
</feature>
<comment type="caution">
    <text evidence="3">The sequence shown here is derived from an EMBL/GenBank/DDBJ whole genome shotgun (WGS) entry which is preliminary data.</text>
</comment>